<dbReference type="Proteomes" id="UP000252554">
    <property type="component" value="Unassembled WGS sequence"/>
</dbReference>
<dbReference type="InterPro" id="IPR045584">
    <property type="entry name" value="Pilin-like"/>
</dbReference>
<name>A0A365PWI2_9GAMM</name>
<evidence type="ECO:0000313" key="9">
    <source>
        <dbReference type="Proteomes" id="UP000683436"/>
    </source>
</evidence>
<keyword evidence="4" id="KW-0281">Fimbrium</keyword>
<dbReference type="GO" id="GO:0007155">
    <property type="term" value="P:cell adhesion"/>
    <property type="evidence" value="ECO:0007669"/>
    <property type="project" value="InterPro"/>
</dbReference>
<keyword evidence="5" id="KW-0472">Membrane</keyword>
<dbReference type="NCBIfam" id="TIGR02532">
    <property type="entry name" value="IV_pilin_GFxxxE"/>
    <property type="match status" value="1"/>
</dbReference>
<evidence type="ECO:0000256" key="4">
    <source>
        <dbReference type="RuleBase" id="RU000389"/>
    </source>
</evidence>
<reference evidence="6 9" key="2">
    <citation type="submission" date="2021-06" db="EMBL/GenBank/DDBJ databases">
        <title>Microbial metabolic specificity influences pelagic lipid remineralization.</title>
        <authorList>
            <person name="Behrendt L."/>
            <person name="Hunter J.E."/>
            <person name="Alcolombri U."/>
            <person name="Smriga S."/>
            <person name="Mincer T."/>
            <person name="Lowenstein D.P."/>
            <person name="Peaudecerf F.J."/>
            <person name="Fernandez V.I."/>
            <person name="Fredricks H."/>
            <person name="Almblad H."/>
            <person name="Harrison J.J."/>
            <person name="Stocker R."/>
            <person name="Van Mooy B.A.S."/>
        </authorList>
    </citation>
    <scope>NUCLEOTIDE SEQUENCE [LARGE SCALE GENOMIC DNA]</scope>
    <source>
        <strain evidence="6 9">A252</strain>
    </source>
</reference>
<protein>
    <recommendedName>
        <fullName evidence="3">Pilin</fullName>
    </recommendedName>
</protein>
<sequence>MKAQMQKGFTLIELMIVVAIIGILAAVALPAYQDYTARAQASEVFVMMDGLKTRMEESLGTGACPANTSAAVGDIPKAADMKGKYVESVTTAGTAPACTVAIKTVNTSDINSNIKAQTVTFTRAENGGSASWTCKVGTGLGKYFKSCTEGV</sequence>
<dbReference type="PROSITE" id="PS00409">
    <property type="entry name" value="PROKAR_NTER_METHYL"/>
    <property type="match status" value="1"/>
</dbReference>
<evidence type="ECO:0000313" key="8">
    <source>
        <dbReference type="Proteomes" id="UP000252554"/>
    </source>
</evidence>
<comment type="similarity">
    <text evidence="1 4">Belongs to the N-Me-Phe pilin family.</text>
</comment>
<keyword evidence="2" id="KW-0488">Methylation</keyword>
<keyword evidence="5" id="KW-0812">Transmembrane</keyword>
<dbReference type="AlphaFoldDB" id="A0A365PWI2"/>
<dbReference type="PANTHER" id="PTHR30093">
    <property type="entry name" value="GENERAL SECRETION PATHWAY PROTEIN G"/>
    <property type="match status" value="1"/>
</dbReference>
<evidence type="ECO:0000256" key="2">
    <source>
        <dbReference type="ARBA" id="ARBA00022481"/>
    </source>
</evidence>
<dbReference type="Pfam" id="PF00114">
    <property type="entry name" value="Pilin"/>
    <property type="match status" value="1"/>
</dbReference>
<dbReference type="EMBL" id="QNTV01000005">
    <property type="protein sequence ID" value="RBA59391.1"/>
    <property type="molecule type" value="Genomic_DNA"/>
</dbReference>
<evidence type="ECO:0000313" key="6">
    <source>
        <dbReference type="EMBL" id="QWV18900.1"/>
    </source>
</evidence>
<feature type="transmembrane region" description="Helical" evidence="5">
    <location>
        <begin position="12"/>
        <end position="32"/>
    </location>
</feature>
<proteinExistence type="inferred from homology"/>
<dbReference type="InterPro" id="IPR012902">
    <property type="entry name" value="N_methyl_site"/>
</dbReference>
<gene>
    <name evidence="7" type="ORF">DQ403_08940</name>
    <name evidence="6" type="ORF">KQ248_09755</name>
</gene>
<dbReference type="InterPro" id="IPR001082">
    <property type="entry name" value="Pilin"/>
</dbReference>
<evidence type="ECO:0000256" key="1">
    <source>
        <dbReference type="ARBA" id="ARBA00005233"/>
    </source>
</evidence>
<organism evidence="7 8">
    <name type="scientific">Stutzerimonas zhaodongensis</name>
    <dbReference type="NCBI Taxonomy" id="1176257"/>
    <lineage>
        <taxon>Bacteria</taxon>
        <taxon>Pseudomonadati</taxon>
        <taxon>Pseudomonadota</taxon>
        <taxon>Gammaproteobacteria</taxon>
        <taxon>Pseudomonadales</taxon>
        <taxon>Pseudomonadaceae</taxon>
        <taxon>Stutzerimonas</taxon>
    </lineage>
</organism>
<evidence type="ECO:0000313" key="7">
    <source>
        <dbReference type="EMBL" id="RBA59391.1"/>
    </source>
</evidence>
<dbReference type="Gene3D" id="3.30.700.10">
    <property type="entry name" value="Glycoprotein, Type 4 Pilin"/>
    <property type="match status" value="1"/>
</dbReference>
<dbReference type="PANTHER" id="PTHR30093:SF34">
    <property type="entry name" value="PREPILIN PEPTIDASE-DEPENDENT PROTEIN D"/>
    <property type="match status" value="1"/>
</dbReference>
<accession>A0A365PWI2</accession>
<reference evidence="7 8" key="1">
    <citation type="submission" date="2018-06" db="EMBL/GenBank/DDBJ databases">
        <title>Whole genome sequencing of four bacterial strains from South Shetland trench revealing bio-synthetic gene clusters.</title>
        <authorList>
            <person name="Abdel-Mageed W.M."/>
            <person name="Lehri B."/>
            <person name="Jarmusch S.A."/>
            <person name="Miranda K."/>
            <person name="Goodfellow M."/>
            <person name="Jaspars M."/>
            <person name="Karlyshev A.V."/>
        </authorList>
    </citation>
    <scope>NUCLEOTIDE SEQUENCE [LARGE SCALE GENOMIC DNA]</scope>
    <source>
        <strain evidence="7 8">SST2</strain>
    </source>
</reference>
<dbReference type="GO" id="GO:0043107">
    <property type="term" value="P:type IV pilus-dependent motility"/>
    <property type="evidence" value="ECO:0007669"/>
    <property type="project" value="TreeGrafter"/>
</dbReference>
<evidence type="ECO:0000256" key="3">
    <source>
        <dbReference type="ARBA" id="ARBA00029638"/>
    </source>
</evidence>
<dbReference type="SUPFAM" id="SSF54523">
    <property type="entry name" value="Pili subunits"/>
    <property type="match status" value="1"/>
</dbReference>
<dbReference type="Pfam" id="PF07963">
    <property type="entry name" value="N_methyl"/>
    <property type="match status" value="1"/>
</dbReference>
<dbReference type="GO" id="GO:0044096">
    <property type="term" value="C:type IV pilus"/>
    <property type="evidence" value="ECO:0007669"/>
    <property type="project" value="TreeGrafter"/>
</dbReference>
<dbReference type="EMBL" id="CP076683">
    <property type="protein sequence ID" value="QWV18900.1"/>
    <property type="molecule type" value="Genomic_DNA"/>
</dbReference>
<evidence type="ECO:0000256" key="5">
    <source>
        <dbReference type="SAM" id="Phobius"/>
    </source>
</evidence>
<dbReference type="Proteomes" id="UP000683436">
    <property type="component" value="Chromosome"/>
</dbReference>
<keyword evidence="5" id="KW-1133">Transmembrane helix</keyword>
<keyword evidence="9" id="KW-1185">Reference proteome</keyword>
<dbReference type="RefSeq" id="WP_128120033.1">
    <property type="nucleotide sequence ID" value="NZ_CP076683.1"/>
</dbReference>